<keyword evidence="1" id="KW-0732">Signal</keyword>
<proteinExistence type="predicted"/>
<organism evidence="2 3">
    <name type="scientific">Champsocephalus esox</name>
    <name type="common">pike icefish</name>
    <dbReference type="NCBI Taxonomy" id="159716"/>
    <lineage>
        <taxon>Eukaryota</taxon>
        <taxon>Metazoa</taxon>
        <taxon>Chordata</taxon>
        <taxon>Craniata</taxon>
        <taxon>Vertebrata</taxon>
        <taxon>Euteleostomi</taxon>
        <taxon>Actinopterygii</taxon>
        <taxon>Neopterygii</taxon>
        <taxon>Teleostei</taxon>
        <taxon>Neoteleostei</taxon>
        <taxon>Acanthomorphata</taxon>
        <taxon>Eupercaria</taxon>
        <taxon>Perciformes</taxon>
        <taxon>Notothenioidei</taxon>
        <taxon>Channichthyidae</taxon>
        <taxon>Champsocephalus</taxon>
    </lineage>
</organism>
<comment type="caution">
    <text evidence="2">The sequence shown here is derived from an EMBL/GenBank/DDBJ whole genome shotgun (WGS) entry which is preliminary data.</text>
</comment>
<dbReference type="Proteomes" id="UP001335648">
    <property type="component" value="Unassembled WGS sequence"/>
</dbReference>
<feature type="signal peptide" evidence="1">
    <location>
        <begin position="1"/>
        <end position="22"/>
    </location>
</feature>
<evidence type="ECO:0008006" key="4">
    <source>
        <dbReference type="Google" id="ProtNLM"/>
    </source>
</evidence>
<dbReference type="EMBL" id="JAULUE010002063">
    <property type="protein sequence ID" value="KAK5880910.1"/>
    <property type="molecule type" value="Genomic_DNA"/>
</dbReference>
<evidence type="ECO:0000313" key="2">
    <source>
        <dbReference type="EMBL" id="KAK5880910.1"/>
    </source>
</evidence>
<evidence type="ECO:0000256" key="1">
    <source>
        <dbReference type="SAM" id="SignalP"/>
    </source>
</evidence>
<keyword evidence="3" id="KW-1185">Reference proteome</keyword>
<gene>
    <name evidence="2" type="ORF">CesoFtcFv8_021770</name>
</gene>
<feature type="chain" id="PRO_5043052466" description="Secreted protein" evidence="1">
    <location>
        <begin position="23"/>
        <end position="95"/>
    </location>
</feature>
<name>A0AAN8B964_9TELE</name>
<dbReference type="AlphaFoldDB" id="A0AAN8B964"/>
<reference evidence="2 3" key="1">
    <citation type="journal article" date="2023" name="Mol. Biol. Evol.">
        <title>Genomics of Secondarily Temperate Adaptation in the Only Non-Antarctic Icefish.</title>
        <authorList>
            <person name="Rivera-Colon A.G."/>
            <person name="Rayamajhi N."/>
            <person name="Minhas B.F."/>
            <person name="Madrigal G."/>
            <person name="Bilyk K.T."/>
            <person name="Yoon V."/>
            <person name="Hune M."/>
            <person name="Gregory S."/>
            <person name="Cheng C.H.C."/>
            <person name="Catchen J.M."/>
        </authorList>
    </citation>
    <scope>NUCLEOTIDE SEQUENCE [LARGE SCALE GENOMIC DNA]</scope>
    <source>
        <strain evidence="2">JC2023a</strain>
    </source>
</reference>
<evidence type="ECO:0000313" key="3">
    <source>
        <dbReference type="Proteomes" id="UP001335648"/>
    </source>
</evidence>
<accession>A0AAN8B964</accession>
<protein>
    <recommendedName>
        <fullName evidence="4">Secreted protein</fullName>
    </recommendedName>
</protein>
<sequence length="95" mass="10527">MQHVRPVIPTWGLRLFLTPLNASIIKPCCFLAMEDPSVSGWLRAHREGGYERAGAQMALCVSGRAARKGGALTSGHDWIRQLSFASPKHLWTVEK</sequence>